<dbReference type="RefSeq" id="WP_343938407.1">
    <property type="nucleotide sequence ID" value="NZ_BAAAHP010000013.1"/>
</dbReference>
<comment type="caution">
    <text evidence="3">The sequence shown here is derived from an EMBL/GenBank/DDBJ whole genome shotgun (WGS) entry which is preliminary data.</text>
</comment>
<dbReference type="InterPro" id="IPR025736">
    <property type="entry name" value="PucR_C-HTH_dom"/>
</dbReference>
<evidence type="ECO:0000313" key="3">
    <source>
        <dbReference type="EMBL" id="GAA0921864.1"/>
    </source>
</evidence>
<accession>A0ABN1P347</accession>
<evidence type="ECO:0000259" key="2">
    <source>
        <dbReference type="Pfam" id="PF14361"/>
    </source>
</evidence>
<organism evidence="3 4">
    <name type="scientific">Pseudonocardia zijingensis</name>
    <dbReference type="NCBI Taxonomy" id="153376"/>
    <lineage>
        <taxon>Bacteria</taxon>
        <taxon>Bacillati</taxon>
        <taxon>Actinomycetota</taxon>
        <taxon>Actinomycetes</taxon>
        <taxon>Pseudonocardiales</taxon>
        <taxon>Pseudonocardiaceae</taxon>
        <taxon>Pseudonocardia</taxon>
    </lineage>
</organism>
<dbReference type="PANTHER" id="PTHR33744:SF7">
    <property type="entry name" value="PUCR FAMILY TRANSCRIPTIONAL REGULATOR"/>
    <property type="match status" value="1"/>
</dbReference>
<reference evidence="3 4" key="1">
    <citation type="journal article" date="2019" name="Int. J. Syst. Evol. Microbiol.">
        <title>The Global Catalogue of Microorganisms (GCM) 10K type strain sequencing project: providing services to taxonomists for standard genome sequencing and annotation.</title>
        <authorList>
            <consortium name="The Broad Institute Genomics Platform"/>
            <consortium name="The Broad Institute Genome Sequencing Center for Infectious Disease"/>
            <person name="Wu L."/>
            <person name="Ma J."/>
        </authorList>
    </citation>
    <scope>NUCLEOTIDE SEQUENCE [LARGE SCALE GENOMIC DNA]</scope>
    <source>
        <strain evidence="3 4">JCM 11117</strain>
    </source>
</reference>
<sequence>MPERGEWAPGAFDAVAARMRERAEELAAEIIAEIRSHVPSYEQVDGASLRRSLLQHVDTAATALAAGRVPERIGDTSVAAERARSGIRIEHVLLAIRVSFQCLREFAIAAATDLGIATSTQLEGVRVLWEVNDLVSREYAVAHREEDLEMARTAESHRVEVLRSVLTEGALSPETTVLAGSLGLVAGVRYRAFRARPAEGTPASVLLQEVQRWAAAHHLDAVAAVVEGDAAGVLAAVEEVPASGPTVGVGPAVELRHLHESYRVASRVMEVAAQFGRRGPQTLPQLSLRVAVAAEHDVGEVLVERILGPLLEQGEFGVELVASLDAFLASGMNTAAAARALVVHPNTLRYRINQVKQLTGIALRSAQETSEVWWALRRHEWARRTGYRP</sequence>
<gene>
    <name evidence="3" type="ORF">GCM10009559_05010</name>
</gene>
<dbReference type="InterPro" id="IPR051448">
    <property type="entry name" value="CdaR-like_regulators"/>
</dbReference>
<feature type="domain" description="PucR C-terminal helix-turn-helix" evidence="1">
    <location>
        <begin position="320"/>
        <end position="377"/>
    </location>
</feature>
<dbReference type="Proteomes" id="UP001499967">
    <property type="component" value="Unassembled WGS sequence"/>
</dbReference>
<protein>
    <submittedName>
        <fullName evidence="3">PucR family transcriptional regulator</fullName>
    </submittedName>
</protein>
<dbReference type="EMBL" id="BAAAHP010000013">
    <property type="protein sequence ID" value="GAA0921864.1"/>
    <property type="molecule type" value="Genomic_DNA"/>
</dbReference>
<evidence type="ECO:0000259" key="1">
    <source>
        <dbReference type="Pfam" id="PF13556"/>
    </source>
</evidence>
<dbReference type="InterPro" id="IPR042070">
    <property type="entry name" value="PucR_C-HTH_sf"/>
</dbReference>
<dbReference type="Pfam" id="PF14361">
    <property type="entry name" value="RsbRD_N"/>
    <property type="match status" value="1"/>
</dbReference>
<feature type="domain" description="RsbT co-antagonist protein RsbRD N-terminal" evidence="2">
    <location>
        <begin position="24"/>
        <end position="158"/>
    </location>
</feature>
<dbReference type="PANTHER" id="PTHR33744">
    <property type="entry name" value="CARBOHYDRATE DIACID REGULATOR"/>
    <property type="match status" value="1"/>
</dbReference>
<dbReference type="InterPro" id="IPR025751">
    <property type="entry name" value="RsbRD_N_dom"/>
</dbReference>
<name>A0ABN1P347_9PSEU</name>
<dbReference type="Gene3D" id="1.10.10.2840">
    <property type="entry name" value="PucR C-terminal helix-turn-helix domain"/>
    <property type="match status" value="1"/>
</dbReference>
<keyword evidence="4" id="KW-1185">Reference proteome</keyword>
<proteinExistence type="predicted"/>
<evidence type="ECO:0000313" key="4">
    <source>
        <dbReference type="Proteomes" id="UP001499967"/>
    </source>
</evidence>
<dbReference type="Pfam" id="PF13556">
    <property type="entry name" value="HTH_30"/>
    <property type="match status" value="1"/>
</dbReference>